<organism evidence="3 4">
    <name type="scientific">Tilletia horrida</name>
    <dbReference type="NCBI Taxonomy" id="155126"/>
    <lineage>
        <taxon>Eukaryota</taxon>
        <taxon>Fungi</taxon>
        <taxon>Dikarya</taxon>
        <taxon>Basidiomycota</taxon>
        <taxon>Ustilaginomycotina</taxon>
        <taxon>Exobasidiomycetes</taxon>
        <taxon>Tilletiales</taxon>
        <taxon>Tilletiaceae</taxon>
        <taxon>Tilletia</taxon>
    </lineage>
</organism>
<feature type="compositionally biased region" description="Polar residues" evidence="1">
    <location>
        <begin position="49"/>
        <end position="70"/>
    </location>
</feature>
<keyword evidence="4" id="KW-1185">Reference proteome</keyword>
<feature type="compositionally biased region" description="Low complexity" evidence="1">
    <location>
        <begin position="530"/>
        <end position="539"/>
    </location>
</feature>
<feature type="compositionally biased region" description="Basic residues" evidence="1">
    <location>
        <begin position="160"/>
        <end position="176"/>
    </location>
</feature>
<feature type="compositionally biased region" description="Low complexity" evidence="1">
    <location>
        <begin position="177"/>
        <end position="191"/>
    </location>
</feature>
<feature type="compositionally biased region" description="Low complexity" evidence="1">
    <location>
        <begin position="91"/>
        <end position="116"/>
    </location>
</feature>
<evidence type="ECO:0000313" key="3">
    <source>
        <dbReference type="EMBL" id="KAK0555144.1"/>
    </source>
</evidence>
<dbReference type="PANTHER" id="PTHR36819">
    <property type="entry name" value="REGULATOR OF PHOSPHOLIPASE D SRF1"/>
    <property type="match status" value="1"/>
</dbReference>
<feature type="transmembrane region" description="Helical" evidence="2">
    <location>
        <begin position="860"/>
        <end position="883"/>
    </location>
</feature>
<feature type="region of interest" description="Disordered" evidence="1">
    <location>
        <begin position="207"/>
        <end position="269"/>
    </location>
</feature>
<proteinExistence type="predicted"/>
<feature type="transmembrane region" description="Helical" evidence="2">
    <location>
        <begin position="830"/>
        <end position="848"/>
    </location>
</feature>
<comment type="caution">
    <text evidence="3">The sequence shown here is derived from an EMBL/GenBank/DDBJ whole genome shotgun (WGS) entry which is preliminary data.</text>
</comment>
<feature type="compositionally biased region" description="Polar residues" evidence="1">
    <location>
        <begin position="501"/>
        <end position="523"/>
    </location>
</feature>
<feature type="compositionally biased region" description="Low complexity" evidence="1">
    <location>
        <begin position="236"/>
        <end position="256"/>
    </location>
</feature>
<dbReference type="GO" id="GO:0071944">
    <property type="term" value="C:cell periphery"/>
    <property type="evidence" value="ECO:0007669"/>
    <property type="project" value="TreeGrafter"/>
</dbReference>
<feature type="region of interest" description="Disordered" evidence="1">
    <location>
        <begin position="576"/>
        <end position="641"/>
    </location>
</feature>
<reference evidence="3" key="1">
    <citation type="journal article" date="2023" name="PhytoFront">
        <title>Draft Genome Resources of Seven Strains of Tilletia horrida, Causal Agent of Kernel Smut of Rice.</title>
        <authorList>
            <person name="Khanal S."/>
            <person name="Antony Babu S."/>
            <person name="Zhou X.G."/>
        </authorList>
    </citation>
    <scope>NUCLEOTIDE SEQUENCE</scope>
    <source>
        <strain evidence="3">TX6</strain>
    </source>
</reference>
<feature type="compositionally biased region" description="Basic residues" evidence="1">
    <location>
        <begin position="297"/>
        <end position="308"/>
    </location>
</feature>
<feature type="region of interest" description="Disordered" evidence="1">
    <location>
        <begin position="669"/>
        <end position="702"/>
    </location>
</feature>
<feature type="compositionally biased region" description="Acidic residues" evidence="1">
    <location>
        <begin position="403"/>
        <end position="425"/>
    </location>
</feature>
<name>A0AAN6GS51_9BASI</name>
<feature type="compositionally biased region" description="Low complexity" evidence="1">
    <location>
        <begin position="621"/>
        <end position="636"/>
    </location>
</feature>
<keyword evidence="2" id="KW-0812">Transmembrane</keyword>
<feature type="region of interest" description="Disordered" evidence="1">
    <location>
        <begin position="383"/>
        <end position="564"/>
    </location>
</feature>
<feature type="compositionally biased region" description="Basic and acidic residues" evidence="1">
    <location>
        <begin position="428"/>
        <end position="438"/>
    </location>
</feature>
<feature type="compositionally biased region" description="Basic residues" evidence="1">
    <location>
        <begin position="139"/>
        <end position="153"/>
    </location>
</feature>
<dbReference type="InterPro" id="IPR037737">
    <property type="entry name" value="Srf1"/>
</dbReference>
<dbReference type="Proteomes" id="UP001176517">
    <property type="component" value="Unassembled WGS sequence"/>
</dbReference>
<dbReference type="PANTHER" id="PTHR36819:SF1">
    <property type="entry name" value="REGULATOR OF PHOSPHOLIPASE D SRF1"/>
    <property type="match status" value="1"/>
</dbReference>
<feature type="region of interest" description="Disordered" evidence="1">
    <location>
        <begin position="1"/>
        <end position="193"/>
    </location>
</feature>
<gene>
    <name evidence="3" type="ORF">OC846_001825</name>
</gene>
<protein>
    <submittedName>
        <fullName evidence="3">Uncharacterized protein</fullName>
    </submittedName>
</protein>
<feature type="transmembrane region" description="Helical" evidence="2">
    <location>
        <begin position="967"/>
        <end position="990"/>
    </location>
</feature>
<dbReference type="EMBL" id="JAPDMZ010000030">
    <property type="protein sequence ID" value="KAK0555144.1"/>
    <property type="molecule type" value="Genomic_DNA"/>
</dbReference>
<evidence type="ECO:0000313" key="4">
    <source>
        <dbReference type="Proteomes" id="UP001176517"/>
    </source>
</evidence>
<keyword evidence="2" id="KW-0472">Membrane</keyword>
<evidence type="ECO:0000256" key="2">
    <source>
        <dbReference type="SAM" id="Phobius"/>
    </source>
</evidence>
<feature type="compositionally biased region" description="Polar residues" evidence="1">
    <location>
        <begin position="669"/>
        <end position="678"/>
    </location>
</feature>
<dbReference type="GO" id="GO:0000324">
    <property type="term" value="C:fungal-type vacuole"/>
    <property type="evidence" value="ECO:0007669"/>
    <property type="project" value="TreeGrafter"/>
</dbReference>
<dbReference type="AlphaFoldDB" id="A0AAN6GS51"/>
<feature type="compositionally biased region" description="Polar residues" evidence="1">
    <location>
        <begin position="693"/>
        <end position="702"/>
    </location>
</feature>
<feature type="compositionally biased region" description="Low complexity" evidence="1">
    <location>
        <begin position="286"/>
        <end position="296"/>
    </location>
</feature>
<sequence length="998" mass="107059">MSSSGGSRHSAEGRHPSSSSSSGGGGGGGAAATAVAGTDSPPAPASYLQRRQSSSAINNTAFAPTHSASPKLQAARERLQQPTELQLDPNSHLGPSASSASSSSSHQPQHQPASTSAHTAAKSPAHHHKDSSTGNSSTGRHHHHHHHHHHNRSSRQSQSLRHHLPPSASARHHHHFQSSSSHSSHPNDSHSLQSRTRIITVPVWARNEPPSPFTSPTVGPVTHTLPSLTDLPPLEPALLEADENAPAAASSSSPPAKIDSQPFQSLHSTVSAPPFKQANHVLQRFSTRSSTSSNPSKAHHRSYRKKWLFSRTRTPLGLVPSSPALRPASHSRSSTHRHDSDSDDEDDPDAVGPERFWSFTLPPRYRAKIKDLNAFRMSSFKASTVRRTHGTSGARDPNHADGADDDEDDGEEDAEAEEEEEDQQDAGEQSRTRGHASDPHSASKGKEKDGNGETAKDRIMSEPPHSAKERPTSPSYRRAPKRHNSSPPSEAQIQHPPLGARSQSQAHASTLQAKRQRAPSFNKSGEPRSRSSSHSAAESESSDVVRARRTSGDGTGAVGLPRGAAAAELDASALMSWMRRRDSSRSGPGQGGGGTTGARNSPVTPRSPMDASWHSPALNRTSTMSSTTAAAAAAAAEQPSFTLPRLAEPAHYLEPRQKQHELRLRAANQRQPLQSTGGPQPYSEKQGAAGEESYSSGADANATANGNWDAGLRSATIGSELLEFSRHQPRTPGWSTPWRPETPTTNFPFGAGGDGFGFGFGNGADPHEHGGLDLEKLGALLGRHSGGGGLDGGGRGRSAMGAGGKGGDDNYHDYFQRFRTFLLLNPFAPFFFRMINLTFTTATLAVAIKIHERLRAIGDASLVGSSPILGIIFAPLTLAHVFSQIYMEYFGRPIGLWSVRSKLFYTLIELVFVCFWSAELALSFDNLSTSPLECCCGASRLFNEDDLDLINRNQDKVGYICRLQSTLAGLSFVSLLAYLIVLAVSLFRIFERVSRTPH</sequence>
<keyword evidence="2" id="KW-1133">Transmembrane helix</keyword>
<feature type="compositionally biased region" description="Basic and acidic residues" evidence="1">
    <location>
        <begin position="444"/>
        <end position="471"/>
    </location>
</feature>
<evidence type="ECO:0000256" key="1">
    <source>
        <dbReference type="SAM" id="MobiDB-lite"/>
    </source>
</evidence>
<feature type="region of interest" description="Disordered" evidence="1">
    <location>
        <begin position="284"/>
        <end position="356"/>
    </location>
</feature>
<accession>A0AAN6GS51</accession>